<keyword evidence="5" id="KW-0067">ATP-binding</keyword>
<protein>
    <recommendedName>
        <fullName evidence="12">P-loop containing nucleoside triphosphate hydrolase protein</fullName>
    </recommendedName>
</protein>
<dbReference type="InterPro" id="IPR045055">
    <property type="entry name" value="DNA2/NAM7-like"/>
</dbReference>
<accession>K2RKB7</accession>
<evidence type="ECO:0000259" key="7">
    <source>
        <dbReference type="Pfam" id="PF13086"/>
    </source>
</evidence>
<dbReference type="eggNOG" id="KOG1807">
    <property type="taxonomic scope" value="Eukaryota"/>
</dbReference>
<evidence type="ECO:0000259" key="8">
    <source>
        <dbReference type="Pfam" id="PF13087"/>
    </source>
</evidence>
<keyword evidence="2" id="KW-0547">Nucleotide-binding</keyword>
<dbReference type="InterPro" id="IPR057373">
    <property type="entry name" value="ZNFX1"/>
</dbReference>
<feature type="domain" description="DNA2/NAM7 helicase-like C-terminal" evidence="8">
    <location>
        <begin position="791"/>
        <end position="981"/>
    </location>
</feature>
<dbReference type="PANTHER" id="PTHR10887:SF341">
    <property type="entry name" value="NFX1-TYPE ZINC FINGER-CONTAINING PROTEIN 1"/>
    <property type="match status" value="1"/>
</dbReference>
<dbReference type="Proteomes" id="UP000007129">
    <property type="component" value="Unassembled WGS sequence"/>
</dbReference>
<evidence type="ECO:0000256" key="4">
    <source>
        <dbReference type="ARBA" id="ARBA00022806"/>
    </source>
</evidence>
<dbReference type="InterPro" id="IPR027417">
    <property type="entry name" value="P-loop_NTPase"/>
</dbReference>
<dbReference type="SUPFAM" id="SSF52540">
    <property type="entry name" value="P-loop containing nucleoside triphosphate hydrolases"/>
    <property type="match status" value="1"/>
</dbReference>
<feature type="compositionally biased region" description="Low complexity" evidence="6">
    <location>
        <begin position="1147"/>
        <end position="1165"/>
    </location>
</feature>
<evidence type="ECO:0000256" key="3">
    <source>
        <dbReference type="ARBA" id="ARBA00022801"/>
    </source>
</evidence>
<dbReference type="FunFam" id="3.40.50.300:FF:000326">
    <property type="entry name" value="P-loop containing nucleoside triphosphate hydrolase"/>
    <property type="match status" value="1"/>
</dbReference>
<keyword evidence="3" id="KW-0378">Hydrolase</keyword>
<dbReference type="EMBL" id="AHHD01000329">
    <property type="protein sequence ID" value="EKG15103.1"/>
    <property type="molecule type" value="Genomic_DNA"/>
</dbReference>
<dbReference type="GO" id="GO:0031380">
    <property type="term" value="C:nuclear RNA-directed RNA polymerase complex"/>
    <property type="evidence" value="ECO:0007669"/>
    <property type="project" value="TreeGrafter"/>
</dbReference>
<dbReference type="STRING" id="1126212.K2RKB7"/>
<sequence>MCLAEPTIANMARKKPKMISYFPKPAPDTEAAQPASVQPQASECDAPWALMESSARRPPTTTTRLVDLAESDPTEGACDPGYGQDGDTDEVNPWVHEKLHYASAQETPALKPSSLMPVPCAIREYVAQANLPVNADSWLARPEIPTTDEMLDTTEPSNGVVSIAPNKTDGAWGCKEEYLETHYELLREDTIRPLREAVGRVKNKSWGAESEYGTTVGVYNNVRIAGFTFSTRGLAARIQFSLSRSGKKIHWEQSKRLITGTLLALTPEDDCFQTQCVMAVVAARPLANLIQDPPGIDILFARADEVEFDPGKSWLMVEERTGYFEGTRHTLRALQKLMREPFPLSEYIINVKQEAEPPEYILENPRLDLSSIFTGDYHNVDVVNGWPDSPGTELDTTQLHALQRMLTKRCAIIQGPPGTGKTHVSVVALKALLSNMDYGSDSPIIVACQTNHALDQLLRHVAEFEPDFARLGGRSRDHDIIKKRTLFELKQAERPGAIAGGQMRLANRRLKHAECELRKTLWPLRLGAPFIPHTLMLKLGVLTKAQFDSLERGDTLWVDHRKQSQAAATTREDPIKEWIGKHYEPVEWGIPPDEFAFDYEEVDLEFEQLKEMEAENMVKDDEDFEILRGESINICDNLAGKQSTNLTDDDIHALLSRTGDMYKIKDRQRGAVYNYLQHHVKQVLLQKFRFHAKEYENATLQRTVGRWEQDHMVLRKQKIIGMTTTGLSKYRPLISSLNPKIILIEEAAETLEAPVTASCVPSLEHLILVGDHQQLRPRCHVSEHENLPFNLNVSLFERLVKNEVEYETLRRQRRMIPEIRRLLKPIYRDIIKDHPSVKDLAVRPLVPGMGQVSSFFFTHEWPESVDAQMSSCNLKEADMIVQFYVYLFMNKVEYSEITVLTFYNGQRKLILKELRSHPELQGIGRDFRVVTVDSYQGEENDVVLLSLVRNNLEGRIGFLNNANRICVALSRAKRGFYMFGNGQLLASESKVWSEVITQLAGKLSKRNKEDMRVGYHLPLTCTNHGRRTFVGELDDWKPINGGCDMRCNGRLPCGHLCPYRCHPYEHEVVNCLQKCRKVLTCGHECAGICADECRCTICVRMADAVLRTGARPAAHAQAPHAAPAVSVFPNLPIARAGPVHSTTPASRPVLGPQPGLPRQPGSASAPAPPATHGRSDSTGSDLASWHSYSMNVKTHDAHLAHKANEDFAKKQKELEKRTIAALEAEMERSVLDESNRGAPLPPTGSFSSSTTAVVTETDGQVTPLRQKWVDSFDPYPGGKKLSEPSILDTD</sequence>
<dbReference type="InterPro" id="IPR041679">
    <property type="entry name" value="DNA2/NAM7-like_C"/>
</dbReference>
<evidence type="ECO:0000313" key="11">
    <source>
        <dbReference type="Proteomes" id="UP000007129"/>
    </source>
</evidence>
<organism evidence="10 11">
    <name type="scientific">Macrophomina phaseolina (strain MS6)</name>
    <name type="common">Charcoal rot fungus</name>
    <dbReference type="NCBI Taxonomy" id="1126212"/>
    <lineage>
        <taxon>Eukaryota</taxon>
        <taxon>Fungi</taxon>
        <taxon>Dikarya</taxon>
        <taxon>Ascomycota</taxon>
        <taxon>Pezizomycotina</taxon>
        <taxon>Dothideomycetes</taxon>
        <taxon>Dothideomycetes incertae sedis</taxon>
        <taxon>Botryosphaeriales</taxon>
        <taxon>Botryosphaeriaceae</taxon>
        <taxon>Macrophomina</taxon>
    </lineage>
</organism>
<feature type="domain" description="DNA2/NAM7 helicase helicase" evidence="7">
    <location>
        <begin position="394"/>
        <end position="779"/>
    </location>
</feature>
<feature type="compositionally biased region" description="Polar residues" evidence="6">
    <location>
        <begin position="1244"/>
        <end position="1260"/>
    </location>
</feature>
<gene>
    <name evidence="10" type="ORF">MPH_07700</name>
</gene>
<dbReference type="GO" id="GO:0005694">
    <property type="term" value="C:chromosome"/>
    <property type="evidence" value="ECO:0007669"/>
    <property type="project" value="UniProtKB-ARBA"/>
</dbReference>
<evidence type="ECO:0000313" key="10">
    <source>
        <dbReference type="EMBL" id="EKG15103.1"/>
    </source>
</evidence>
<dbReference type="GO" id="GO:0016787">
    <property type="term" value="F:hydrolase activity"/>
    <property type="evidence" value="ECO:0007669"/>
    <property type="project" value="UniProtKB-KW"/>
</dbReference>
<dbReference type="HOGENOM" id="CLU_001066_2_0_1"/>
<dbReference type="InParanoid" id="K2RKB7"/>
<dbReference type="InterPro" id="IPR047187">
    <property type="entry name" value="SF1_C_Upf1"/>
</dbReference>
<evidence type="ECO:0000256" key="1">
    <source>
        <dbReference type="ARBA" id="ARBA00007913"/>
    </source>
</evidence>
<dbReference type="CDD" id="cd18808">
    <property type="entry name" value="SF1_C_Upf1"/>
    <property type="match status" value="1"/>
</dbReference>
<feature type="region of interest" description="Disordered" evidence="6">
    <location>
        <begin position="20"/>
        <end position="63"/>
    </location>
</feature>
<dbReference type="GO" id="GO:0031048">
    <property type="term" value="P:regulatory ncRNA-mediated heterochromatin formation"/>
    <property type="evidence" value="ECO:0007669"/>
    <property type="project" value="TreeGrafter"/>
</dbReference>
<dbReference type="OrthoDB" id="409395at2759"/>
<name>K2RKB7_MACPH</name>
<proteinExistence type="inferred from homology"/>
<feature type="region of interest" description="Disordered" evidence="6">
    <location>
        <begin position="1230"/>
        <end position="1290"/>
    </location>
</feature>
<evidence type="ECO:0008006" key="12">
    <source>
        <dbReference type="Google" id="ProtNLM"/>
    </source>
</evidence>
<evidence type="ECO:0000256" key="6">
    <source>
        <dbReference type="SAM" id="MobiDB-lite"/>
    </source>
</evidence>
<dbReference type="Pfam" id="PF13086">
    <property type="entry name" value="AAA_11"/>
    <property type="match status" value="1"/>
</dbReference>
<keyword evidence="4" id="KW-0347">Helicase</keyword>
<dbReference type="GO" id="GO:0004386">
    <property type="term" value="F:helicase activity"/>
    <property type="evidence" value="ECO:0007669"/>
    <property type="project" value="UniProtKB-KW"/>
</dbReference>
<dbReference type="Pfam" id="PF13087">
    <property type="entry name" value="AAA_12"/>
    <property type="match status" value="1"/>
</dbReference>
<comment type="caution">
    <text evidence="10">The sequence shown here is derived from an EMBL/GenBank/DDBJ whole genome shotgun (WGS) entry which is preliminary data.</text>
</comment>
<dbReference type="InterPro" id="IPR041677">
    <property type="entry name" value="DNA2/NAM7_AAA_11"/>
</dbReference>
<dbReference type="Gene3D" id="3.40.50.300">
    <property type="entry name" value="P-loop containing nucleotide triphosphate hydrolases"/>
    <property type="match status" value="3"/>
</dbReference>
<dbReference type="PANTHER" id="PTHR10887">
    <property type="entry name" value="DNA2/NAM7 HELICASE FAMILY"/>
    <property type="match status" value="1"/>
</dbReference>
<evidence type="ECO:0000256" key="5">
    <source>
        <dbReference type="ARBA" id="ARBA00022840"/>
    </source>
</evidence>
<dbReference type="GO" id="GO:0005524">
    <property type="term" value="F:ATP binding"/>
    <property type="evidence" value="ECO:0007669"/>
    <property type="project" value="UniProtKB-KW"/>
</dbReference>
<feature type="compositionally biased region" description="Low complexity" evidence="6">
    <location>
        <begin position="31"/>
        <end position="42"/>
    </location>
</feature>
<dbReference type="VEuPathDB" id="FungiDB:MPH_07700"/>
<comment type="similarity">
    <text evidence="1">Belongs to the DNA2/NAM7 helicase family.</text>
</comment>
<feature type="domain" description="ZNFX1" evidence="9">
    <location>
        <begin position="215"/>
        <end position="319"/>
    </location>
</feature>
<evidence type="ECO:0000259" key="9">
    <source>
        <dbReference type="Pfam" id="PF25396"/>
    </source>
</evidence>
<feature type="region of interest" description="Disordered" evidence="6">
    <location>
        <begin position="1138"/>
        <end position="1183"/>
    </location>
</feature>
<evidence type="ECO:0000256" key="2">
    <source>
        <dbReference type="ARBA" id="ARBA00022741"/>
    </source>
</evidence>
<dbReference type="Pfam" id="PF25396">
    <property type="entry name" value="ZNFX1"/>
    <property type="match status" value="1"/>
</dbReference>
<reference evidence="10 11" key="1">
    <citation type="journal article" date="2012" name="BMC Genomics">
        <title>Tools to kill: Genome of one of the most destructive plant pathogenic fungi Macrophomina phaseolina.</title>
        <authorList>
            <person name="Islam M.S."/>
            <person name="Haque M.S."/>
            <person name="Islam M.M."/>
            <person name="Emdad E.M."/>
            <person name="Halim A."/>
            <person name="Hossen Q.M.M."/>
            <person name="Hossain M.Z."/>
            <person name="Ahmed B."/>
            <person name="Rahim S."/>
            <person name="Rahman M.S."/>
            <person name="Alam M.M."/>
            <person name="Hou S."/>
            <person name="Wan X."/>
            <person name="Saito J.A."/>
            <person name="Alam M."/>
        </authorList>
    </citation>
    <scope>NUCLEOTIDE SEQUENCE [LARGE SCALE GENOMIC DNA]</scope>
    <source>
        <strain evidence="10 11">MS6</strain>
    </source>
</reference>